<feature type="compositionally biased region" description="Gly residues" evidence="1">
    <location>
        <begin position="143"/>
        <end position="155"/>
    </location>
</feature>
<organism evidence="2 3">
    <name type="scientific">Prorocentrum cordatum</name>
    <dbReference type="NCBI Taxonomy" id="2364126"/>
    <lineage>
        <taxon>Eukaryota</taxon>
        <taxon>Sar</taxon>
        <taxon>Alveolata</taxon>
        <taxon>Dinophyceae</taxon>
        <taxon>Prorocentrales</taxon>
        <taxon>Prorocentraceae</taxon>
        <taxon>Prorocentrum</taxon>
    </lineage>
</organism>
<dbReference type="Gene3D" id="2.130.10.10">
    <property type="entry name" value="YVTN repeat-like/Quinoprotein amine dehydrogenase"/>
    <property type="match status" value="1"/>
</dbReference>
<name>A0ABN9W0M7_9DINO</name>
<dbReference type="InterPro" id="IPR036322">
    <property type="entry name" value="WD40_repeat_dom_sf"/>
</dbReference>
<reference evidence="2" key="1">
    <citation type="submission" date="2023-10" db="EMBL/GenBank/DDBJ databases">
        <authorList>
            <person name="Chen Y."/>
            <person name="Shah S."/>
            <person name="Dougan E. K."/>
            <person name="Thang M."/>
            <person name="Chan C."/>
        </authorList>
    </citation>
    <scope>NUCLEOTIDE SEQUENCE [LARGE SCALE GENOMIC DNA]</scope>
</reference>
<evidence type="ECO:0000313" key="2">
    <source>
        <dbReference type="EMBL" id="CAK0879516.1"/>
    </source>
</evidence>
<dbReference type="SUPFAM" id="SSF50978">
    <property type="entry name" value="WD40 repeat-like"/>
    <property type="match status" value="1"/>
</dbReference>
<feature type="region of interest" description="Disordered" evidence="1">
    <location>
        <begin position="185"/>
        <end position="214"/>
    </location>
</feature>
<feature type="compositionally biased region" description="Basic residues" evidence="1">
    <location>
        <begin position="192"/>
        <end position="203"/>
    </location>
</feature>
<keyword evidence="3" id="KW-1185">Reference proteome</keyword>
<evidence type="ECO:0000256" key="1">
    <source>
        <dbReference type="SAM" id="MobiDB-lite"/>
    </source>
</evidence>
<evidence type="ECO:0000313" key="3">
    <source>
        <dbReference type="Proteomes" id="UP001189429"/>
    </source>
</evidence>
<accession>A0ABN9W0M7</accession>
<dbReference type="InterPro" id="IPR015943">
    <property type="entry name" value="WD40/YVTN_repeat-like_dom_sf"/>
</dbReference>
<feature type="region of interest" description="Disordered" evidence="1">
    <location>
        <begin position="143"/>
        <end position="169"/>
    </location>
</feature>
<dbReference type="Proteomes" id="UP001189429">
    <property type="component" value="Unassembled WGS sequence"/>
</dbReference>
<sequence>MQLVLGSQVLREELTLVQASLGDGAAVVAVGRPDLHTLRPPNVASSGRSGRVTIWSLGSAHLGSLGWRESAVLAVAFSRGADQLAMGAAERYPGEGSAPAVVWALPSCRQERVIEVPGSSSVRDVAFSRSSMLSLRRVPGHGLGQRCRGGGGDVAAGGRSASADVRRPRRPRQLRRLLGLRGQARLGLSGARRPRSGVRRMPRARPPSLATAAQ</sequence>
<comment type="caution">
    <text evidence="2">The sequence shown here is derived from an EMBL/GenBank/DDBJ whole genome shotgun (WGS) entry which is preliminary data.</text>
</comment>
<gene>
    <name evidence="2" type="ORF">PCOR1329_LOCUS62922</name>
</gene>
<protein>
    <submittedName>
        <fullName evidence="2">Uncharacterized protein</fullName>
    </submittedName>
</protein>
<dbReference type="EMBL" id="CAUYUJ010017965">
    <property type="protein sequence ID" value="CAK0879516.1"/>
    <property type="molecule type" value="Genomic_DNA"/>
</dbReference>
<proteinExistence type="predicted"/>